<dbReference type="PROSITE" id="PS51257">
    <property type="entry name" value="PROKAR_LIPOPROTEIN"/>
    <property type="match status" value="1"/>
</dbReference>
<comment type="caution">
    <text evidence="2">The sequence shown here is derived from an EMBL/GenBank/DDBJ whole genome shotgun (WGS) entry which is preliminary data.</text>
</comment>
<gene>
    <name evidence="2" type="ORF">L0U88_07415</name>
</gene>
<dbReference type="EMBL" id="JAKEVY010000002">
    <property type="protein sequence ID" value="MCF1714452.1"/>
    <property type="molecule type" value="Genomic_DNA"/>
</dbReference>
<sequence length="63" mass="7078">MKTTIATTLFFFSALFLLSSCAKETAEPVQTGQKQVIIRIKQVQKDGTVTYSPRVRVQVRSVM</sequence>
<feature type="chain" id="PRO_5046112552" evidence="1">
    <location>
        <begin position="23"/>
        <end position="63"/>
    </location>
</feature>
<evidence type="ECO:0000313" key="2">
    <source>
        <dbReference type="EMBL" id="MCF1714452.1"/>
    </source>
</evidence>
<keyword evidence="1" id="KW-0732">Signal</keyword>
<reference evidence="2 3" key="1">
    <citation type="submission" date="2022-01" db="EMBL/GenBank/DDBJ databases">
        <title>Flavihumibacter sp. nov., isolated from sediment of a river.</title>
        <authorList>
            <person name="Liu H."/>
        </authorList>
    </citation>
    <scope>NUCLEOTIDE SEQUENCE [LARGE SCALE GENOMIC DNA]</scope>
    <source>
        <strain evidence="2 3">RY-1</strain>
    </source>
</reference>
<name>A0ABS9BFS3_9BACT</name>
<evidence type="ECO:0000313" key="3">
    <source>
        <dbReference type="Proteomes" id="UP001200145"/>
    </source>
</evidence>
<feature type="signal peptide" evidence="1">
    <location>
        <begin position="1"/>
        <end position="22"/>
    </location>
</feature>
<dbReference type="Proteomes" id="UP001200145">
    <property type="component" value="Unassembled WGS sequence"/>
</dbReference>
<organism evidence="2 3">
    <name type="scientific">Flavihumibacter fluminis</name>
    <dbReference type="NCBI Taxonomy" id="2909236"/>
    <lineage>
        <taxon>Bacteria</taxon>
        <taxon>Pseudomonadati</taxon>
        <taxon>Bacteroidota</taxon>
        <taxon>Chitinophagia</taxon>
        <taxon>Chitinophagales</taxon>
        <taxon>Chitinophagaceae</taxon>
        <taxon>Flavihumibacter</taxon>
    </lineage>
</organism>
<accession>A0ABS9BFS3</accession>
<protein>
    <submittedName>
        <fullName evidence="2">Uncharacterized protein</fullName>
    </submittedName>
</protein>
<dbReference type="RefSeq" id="WP_234865143.1">
    <property type="nucleotide sequence ID" value="NZ_JAKEVY010000002.1"/>
</dbReference>
<keyword evidence="3" id="KW-1185">Reference proteome</keyword>
<evidence type="ECO:0000256" key="1">
    <source>
        <dbReference type="SAM" id="SignalP"/>
    </source>
</evidence>
<proteinExistence type="predicted"/>